<keyword evidence="2" id="KW-0413">Isomerase</keyword>
<evidence type="ECO:0000256" key="1">
    <source>
        <dbReference type="ARBA" id="ARBA00007529"/>
    </source>
</evidence>
<protein>
    <submittedName>
        <fullName evidence="2">4-hydroxyproline epimerase</fullName>
        <ecNumber evidence="2">5.1.1.8</ecNumber>
    </submittedName>
</protein>
<dbReference type="EMBL" id="SJPM01000008">
    <property type="protein sequence ID" value="TWT94226.1"/>
    <property type="molecule type" value="Genomic_DNA"/>
</dbReference>
<dbReference type="Gene3D" id="3.10.310.10">
    <property type="entry name" value="Diaminopimelate Epimerase, Chain A, domain 1"/>
    <property type="match status" value="2"/>
</dbReference>
<dbReference type="OrthoDB" id="181267at2"/>
<proteinExistence type="inferred from homology"/>
<sequence length="329" mass="35916">MKPISLIDTHTGGEPTRVVFNDGTILPEVAGNDADEMRRRLRDDADWIRRSVLLEPRGSESMVGAWVTMIESDDTNGHNVKASIVFFNNTGYLGMCGHGLIGVVEAMRYRGDLLPGEHRFATPAGLIVATLHDDHRVSFENVPSYRDRKNVPIRIDLPASDSASGESISREIVGDIAYGGNWFFLVKVEAVRQDELAMLMRYSLAIKSALQRDGITGADGAEIDHIELCQPLKDEPSGGKTFVLCPGGHYDRSPCGTGTSAKVACLVDDGDLAPGDAWIQESVIGSRFSATYRILDGQTKVTVTGRAFVNGETKCVFDNDDPFRFGIQH</sequence>
<comment type="similarity">
    <text evidence="1">Belongs to the proline racemase family.</text>
</comment>
<dbReference type="Proteomes" id="UP000316213">
    <property type="component" value="Unassembled WGS sequence"/>
</dbReference>
<dbReference type="GO" id="GO:0047580">
    <property type="term" value="F:4-hydroxyproline epimerase activity"/>
    <property type="evidence" value="ECO:0007669"/>
    <property type="project" value="UniProtKB-EC"/>
</dbReference>
<gene>
    <name evidence="2" type="ORF">Pla100_38360</name>
</gene>
<dbReference type="EC" id="5.1.1.8" evidence="2"/>
<comment type="caution">
    <text evidence="2">The sequence shown here is derived from an EMBL/GenBank/DDBJ whole genome shotgun (WGS) entry which is preliminary data.</text>
</comment>
<dbReference type="PIRSF" id="PIRSF029792">
    <property type="entry name" value="Pro_racemase"/>
    <property type="match status" value="1"/>
</dbReference>
<name>A0A5C6A484_9BACT</name>
<dbReference type="Pfam" id="PF05544">
    <property type="entry name" value="Pro_racemase"/>
    <property type="match status" value="1"/>
</dbReference>
<accession>A0A5C6A484</accession>
<dbReference type="RefSeq" id="WP_146579170.1">
    <property type="nucleotide sequence ID" value="NZ_SJPM01000008.1"/>
</dbReference>
<evidence type="ECO:0000313" key="3">
    <source>
        <dbReference type="Proteomes" id="UP000316213"/>
    </source>
</evidence>
<keyword evidence="3" id="KW-1185">Reference proteome</keyword>
<dbReference type="AlphaFoldDB" id="A0A5C6A484"/>
<dbReference type="SFLD" id="SFLDS00028">
    <property type="entry name" value="Proline_Racemase"/>
    <property type="match status" value="1"/>
</dbReference>
<dbReference type="SUPFAM" id="SSF54506">
    <property type="entry name" value="Diaminopimelate epimerase-like"/>
    <property type="match status" value="1"/>
</dbReference>
<dbReference type="InterPro" id="IPR008794">
    <property type="entry name" value="Pro_racemase_fam"/>
</dbReference>
<dbReference type="PANTHER" id="PTHR33442:SF1">
    <property type="entry name" value="TRANS-3-HYDROXY-L-PROLINE DEHYDRATASE"/>
    <property type="match status" value="1"/>
</dbReference>
<organism evidence="2 3">
    <name type="scientific">Neorhodopirellula pilleata</name>
    <dbReference type="NCBI Taxonomy" id="2714738"/>
    <lineage>
        <taxon>Bacteria</taxon>
        <taxon>Pseudomonadati</taxon>
        <taxon>Planctomycetota</taxon>
        <taxon>Planctomycetia</taxon>
        <taxon>Pirellulales</taxon>
        <taxon>Pirellulaceae</taxon>
        <taxon>Neorhodopirellula</taxon>
    </lineage>
</organism>
<reference evidence="2 3" key="1">
    <citation type="submission" date="2019-02" db="EMBL/GenBank/DDBJ databases">
        <title>Deep-cultivation of Planctomycetes and their phenomic and genomic characterization uncovers novel biology.</title>
        <authorList>
            <person name="Wiegand S."/>
            <person name="Jogler M."/>
            <person name="Boedeker C."/>
            <person name="Pinto D."/>
            <person name="Vollmers J."/>
            <person name="Rivas-Marin E."/>
            <person name="Kohn T."/>
            <person name="Peeters S.H."/>
            <person name="Heuer A."/>
            <person name="Rast P."/>
            <person name="Oberbeckmann S."/>
            <person name="Bunk B."/>
            <person name="Jeske O."/>
            <person name="Meyerdierks A."/>
            <person name="Storesund J.E."/>
            <person name="Kallscheuer N."/>
            <person name="Luecker S."/>
            <person name="Lage O.M."/>
            <person name="Pohl T."/>
            <person name="Merkel B.J."/>
            <person name="Hornburger P."/>
            <person name="Mueller R.-W."/>
            <person name="Bruemmer F."/>
            <person name="Labrenz M."/>
            <person name="Spormann A.M."/>
            <person name="Op Den Camp H."/>
            <person name="Overmann J."/>
            <person name="Amann R."/>
            <person name="Jetten M.S.M."/>
            <person name="Mascher T."/>
            <person name="Medema M.H."/>
            <person name="Devos D.P."/>
            <person name="Kaster A.-K."/>
            <person name="Ovreas L."/>
            <person name="Rohde M."/>
            <person name="Galperin M.Y."/>
            <person name="Jogler C."/>
        </authorList>
    </citation>
    <scope>NUCLEOTIDE SEQUENCE [LARGE SCALE GENOMIC DNA]</scope>
    <source>
        <strain evidence="2 3">Pla100</strain>
    </source>
</reference>
<dbReference type="PANTHER" id="PTHR33442">
    <property type="entry name" value="TRANS-3-HYDROXY-L-PROLINE DEHYDRATASE"/>
    <property type="match status" value="1"/>
</dbReference>
<evidence type="ECO:0000313" key="2">
    <source>
        <dbReference type="EMBL" id="TWT94226.1"/>
    </source>
</evidence>